<evidence type="ECO:0000313" key="3">
    <source>
        <dbReference type="Proteomes" id="UP000596660"/>
    </source>
</evidence>
<dbReference type="Proteomes" id="UP000596660">
    <property type="component" value="Unplaced"/>
</dbReference>
<dbReference type="AlphaFoldDB" id="A0A803M177"/>
<dbReference type="EnsemblPlants" id="AUR62021709-RA">
    <property type="protein sequence ID" value="AUR62021709-RA:cds"/>
    <property type="gene ID" value="AUR62021709"/>
</dbReference>
<evidence type="ECO:0000256" key="1">
    <source>
        <dbReference type="ARBA" id="ARBA00022737"/>
    </source>
</evidence>
<dbReference type="PANTHER" id="PTHR47447">
    <property type="entry name" value="OS03G0856100 PROTEIN"/>
    <property type="match status" value="1"/>
</dbReference>
<dbReference type="PANTHER" id="PTHR47447:SF26">
    <property type="entry name" value="CHLOROPLAST RNA SPLICING4"/>
    <property type="match status" value="1"/>
</dbReference>
<reference evidence="2" key="1">
    <citation type="journal article" date="2017" name="Nature">
        <title>The genome of Chenopodium quinoa.</title>
        <authorList>
            <person name="Jarvis D.E."/>
            <person name="Ho Y.S."/>
            <person name="Lightfoot D.J."/>
            <person name="Schmoeckel S.M."/>
            <person name="Li B."/>
            <person name="Borm T.J.A."/>
            <person name="Ohyanagi H."/>
            <person name="Mineta K."/>
            <person name="Michell C.T."/>
            <person name="Saber N."/>
            <person name="Kharbatia N.M."/>
            <person name="Rupper R.R."/>
            <person name="Sharp A.R."/>
            <person name="Dally N."/>
            <person name="Boughton B.A."/>
            <person name="Woo Y.H."/>
            <person name="Gao G."/>
            <person name="Schijlen E.G.W.M."/>
            <person name="Guo X."/>
            <person name="Momin A.A."/>
            <person name="Negrao S."/>
            <person name="Al-Babili S."/>
            <person name="Gehring C."/>
            <person name="Roessner U."/>
            <person name="Jung C."/>
            <person name="Murphy K."/>
            <person name="Arold S.T."/>
            <person name="Gojobori T."/>
            <person name="van der Linden C.G."/>
            <person name="van Loo E.N."/>
            <person name="Jellen E.N."/>
            <person name="Maughan P.J."/>
            <person name="Tester M."/>
        </authorList>
    </citation>
    <scope>NUCLEOTIDE SEQUENCE [LARGE SCALE GENOMIC DNA]</scope>
    <source>
        <strain evidence="2">cv. PI 614886</strain>
    </source>
</reference>
<dbReference type="OMA" id="NAMQLME"/>
<keyword evidence="1" id="KW-0677">Repeat</keyword>
<organism evidence="2 3">
    <name type="scientific">Chenopodium quinoa</name>
    <name type="common">Quinoa</name>
    <dbReference type="NCBI Taxonomy" id="63459"/>
    <lineage>
        <taxon>Eukaryota</taxon>
        <taxon>Viridiplantae</taxon>
        <taxon>Streptophyta</taxon>
        <taxon>Embryophyta</taxon>
        <taxon>Tracheophyta</taxon>
        <taxon>Spermatophyta</taxon>
        <taxon>Magnoliopsida</taxon>
        <taxon>eudicotyledons</taxon>
        <taxon>Gunneridae</taxon>
        <taxon>Pentapetalae</taxon>
        <taxon>Caryophyllales</taxon>
        <taxon>Chenopodiaceae</taxon>
        <taxon>Chenopodioideae</taxon>
        <taxon>Atripliceae</taxon>
        <taxon>Chenopodium</taxon>
    </lineage>
</organism>
<protein>
    <submittedName>
        <fullName evidence="2">Uncharacterized protein</fullName>
    </submittedName>
</protein>
<reference evidence="2" key="2">
    <citation type="submission" date="2021-03" db="UniProtKB">
        <authorList>
            <consortium name="EnsemblPlants"/>
        </authorList>
    </citation>
    <scope>IDENTIFICATION</scope>
</reference>
<dbReference type="Gramene" id="AUR62021709-RA">
    <property type="protein sequence ID" value="AUR62021709-RA:cds"/>
    <property type="gene ID" value="AUR62021709"/>
</dbReference>
<evidence type="ECO:0000313" key="2">
    <source>
        <dbReference type="EnsemblPlants" id="AUR62021709-RA:cds"/>
    </source>
</evidence>
<proteinExistence type="predicted"/>
<name>A0A803M177_CHEQI</name>
<accession>A0A803M177</accession>
<sequence length="282" mass="31937">MKDDGLEPDHKIWTCFIYAASLCQSSKEAMALLMALQDTGFDLPVRLLTENWESSVTILDHWIERLEPLEDNAAFNFVNALENLLWAFELRATGSLLFQLADASLEGSPESPKSVVLITGTAEYNMVSLNSTLKAYLWEMGSPFLPCRTRSGLLIAKAHSLRMWLKDSQFCFDLELKNAPSILQSNAMQLMEGCFMRRGLVPAFTDIAERLGEVRPKKFARLALLSDDKREKAIQADIDGRKEKLDKMKSMGGVTLKRKVGHQKRKFVRKTMASNTKKMLPW</sequence>
<keyword evidence="3" id="KW-1185">Reference proteome</keyword>